<protein>
    <recommendedName>
        <fullName evidence="3">Selenoprotein O</fullName>
    </recommendedName>
</protein>
<reference evidence="1" key="1">
    <citation type="submission" date="2023-10" db="EMBL/GenBank/DDBJ databases">
        <authorList>
            <person name="Chen Y."/>
            <person name="Shah S."/>
            <person name="Dougan E. K."/>
            <person name="Thang M."/>
            <person name="Chan C."/>
        </authorList>
    </citation>
    <scope>NUCLEOTIDE SEQUENCE [LARGE SCALE GENOMIC DNA]</scope>
</reference>
<dbReference type="Proteomes" id="UP001189429">
    <property type="component" value="Unassembled WGS sequence"/>
</dbReference>
<evidence type="ECO:0008006" key="3">
    <source>
        <dbReference type="Google" id="ProtNLM"/>
    </source>
</evidence>
<evidence type="ECO:0000313" key="2">
    <source>
        <dbReference type="Proteomes" id="UP001189429"/>
    </source>
</evidence>
<feature type="non-terminal residue" evidence="1">
    <location>
        <position position="75"/>
    </location>
</feature>
<name>A0ABN9WVG0_9DINO</name>
<proteinExistence type="predicted"/>
<dbReference type="EMBL" id="CAUYUJ010019393">
    <property type="protein sequence ID" value="CAK0890824.1"/>
    <property type="molecule type" value="Genomic_DNA"/>
</dbReference>
<evidence type="ECO:0000313" key="1">
    <source>
        <dbReference type="EMBL" id="CAK0890824.1"/>
    </source>
</evidence>
<accession>A0ABN9WVG0</accession>
<gene>
    <name evidence="1" type="ORF">PCOR1329_LOCUS70926</name>
</gene>
<comment type="caution">
    <text evidence="1">The sequence shown here is derived from an EMBL/GenBank/DDBJ whole genome shotgun (WGS) entry which is preliminary data.</text>
</comment>
<keyword evidence="2" id="KW-1185">Reference proteome</keyword>
<feature type="non-terminal residue" evidence="1">
    <location>
        <position position="1"/>
    </location>
</feature>
<sequence>SAARLHDPVARVRDDTARQPRVPLAQHGLQLWRILRRGARQVREDDEHWPAGVREVLSRFRPLAAGGHRGQSDLR</sequence>
<organism evidence="1 2">
    <name type="scientific">Prorocentrum cordatum</name>
    <dbReference type="NCBI Taxonomy" id="2364126"/>
    <lineage>
        <taxon>Eukaryota</taxon>
        <taxon>Sar</taxon>
        <taxon>Alveolata</taxon>
        <taxon>Dinophyceae</taxon>
        <taxon>Prorocentrales</taxon>
        <taxon>Prorocentraceae</taxon>
        <taxon>Prorocentrum</taxon>
    </lineage>
</organism>